<keyword evidence="3" id="KW-1185">Reference proteome</keyword>
<dbReference type="Proteomes" id="UP001352852">
    <property type="component" value="Unassembled WGS sequence"/>
</dbReference>
<proteinExistence type="predicted"/>
<organism evidence="2 3">
    <name type="scientific">Characodon lateralis</name>
    <dbReference type="NCBI Taxonomy" id="208331"/>
    <lineage>
        <taxon>Eukaryota</taxon>
        <taxon>Metazoa</taxon>
        <taxon>Chordata</taxon>
        <taxon>Craniata</taxon>
        <taxon>Vertebrata</taxon>
        <taxon>Euteleostomi</taxon>
        <taxon>Actinopterygii</taxon>
        <taxon>Neopterygii</taxon>
        <taxon>Teleostei</taxon>
        <taxon>Neoteleostei</taxon>
        <taxon>Acanthomorphata</taxon>
        <taxon>Ovalentaria</taxon>
        <taxon>Atherinomorphae</taxon>
        <taxon>Cyprinodontiformes</taxon>
        <taxon>Goodeidae</taxon>
        <taxon>Characodon</taxon>
    </lineage>
</organism>
<accession>A0ABU7D3G6</accession>
<dbReference type="EMBL" id="JAHUTJ010011702">
    <property type="protein sequence ID" value="MED6268906.1"/>
    <property type="molecule type" value="Genomic_DNA"/>
</dbReference>
<name>A0ABU7D3G6_9TELE</name>
<gene>
    <name evidence="2" type="ORF">CHARACLAT_027584</name>
</gene>
<feature type="chain" id="PRO_5046316331" description="Secreted protein" evidence="1">
    <location>
        <begin position="21"/>
        <end position="99"/>
    </location>
</feature>
<evidence type="ECO:0000313" key="3">
    <source>
        <dbReference type="Proteomes" id="UP001352852"/>
    </source>
</evidence>
<evidence type="ECO:0008006" key="4">
    <source>
        <dbReference type="Google" id="ProtNLM"/>
    </source>
</evidence>
<reference evidence="2 3" key="1">
    <citation type="submission" date="2021-06" db="EMBL/GenBank/DDBJ databases">
        <authorList>
            <person name="Palmer J.M."/>
        </authorList>
    </citation>
    <scope>NUCLEOTIDE SEQUENCE [LARGE SCALE GENOMIC DNA]</scope>
    <source>
        <strain evidence="2 3">CL_MEX2019</strain>
        <tissue evidence="2">Muscle</tissue>
    </source>
</reference>
<keyword evidence="1" id="KW-0732">Signal</keyword>
<evidence type="ECO:0000256" key="1">
    <source>
        <dbReference type="SAM" id="SignalP"/>
    </source>
</evidence>
<protein>
    <recommendedName>
        <fullName evidence="4">Secreted protein</fullName>
    </recommendedName>
</protein>
<feature type="signal peptide" evidence="1">
    <location>
        <begin position="1"/>
        <end position="20"/>
    </location>
</feature>
<sequence length="99" mass="11170">MCVWMCVCVFSETLCQSANCKLMEFFIFPTKLHQRGSLDNEFRTMWNKHISPVNVIHFAFFFFQEGGGGCLWGPGWSRGGCFLSLGDPVWVHGEGSADP</sequence>
<comment type="caution">
    <text evidence="2">The sequence shown here is derived from an EMBL/GenBank/DDBJ whole genome shotgun (WGS) entry which is preliminary data.</text>
</comment>
<evidence type="ECO:0000313" key="2">
    <source>
        <dbReference type="EMBL" id="MED6268906.1"/>
    </source>
</evidence>